<feature type="compositionally biased region" description="Low complexity" evidence="1">
    <location>
        <begin position="134"/>
        <end position="145"/>
    </location>
</feature>
<feature type="compositionally biased region" description="Low complexity" evidence="1">
    <location>
        <begin position="254"/>
        <end position="274"/>
    </location>
</feature>
<evidence type="ECO:0000256" key="1">
    <source>
        <dbReference type="SAM" id="MobiDB-lite"/>
    </source>
</evidence>
<feature type="region of interest" description="Disordered" evidence="1">
    <location>
        <begin position="387"/>
        <end position="454"/>
    </location>
</feature>
<keyword evidence="3" id="KW-1185">Reference proteome</keyword>
<feature type="region of interest" description="Disordered" evidence="1">
    <location>
        <begin position="129"/>
        <end position="168"/>
    </location>
</feature>
<evidence type="ECO:0000313" key="2">
    <source>
        <dbReference type="EMBL" id="GKT36546.1"/>
    </source>
</evidence>
<proteinExistence type="predicted"/>
<dbReference type="EMBL" id="BQXS01011249">
    <property type="protein sequence ID" value="GKT36546.1"/>
    <property type="molecule type" value="Genomic_DNA"/>
</dbReference>
<gene>
    <name evidence="2" type="ORF">ADUPG1_009492</name>
</gene>
<feature type="compositionally biased region" description="Basic residues" evidence="1">
    <location>
        <begin position="297"/>
        <end position="308"/>
    </location>
</feature>
<feature type="region of interest" description="Disordered" evidence="1">
    <location>
        <begin position="254"/>
        <end position="338"/>
    </location>
</feature>
<feature type="non-terminal residue" evidence="2">
    <location>
        <position position="454"/>
    </location>
</feature>
<accession>A0ABQ5KX05</accession>
<evidence type="ECO:0000313" key="3">
    <source>
        <dbReference type="Proteomes" id="UP001057375"/>
    </source>
</evidence>
<sequence length="454" mass="52027">MDCVDASLINALGIKNGTFYRIPSPQPYSEHRKASPTHDLSRSGIGQSILSSHHRVGRRLQSSGKVGMSGRVDPKSLPPNRFNPEIDNEYLTKPYRNEQKEKRKREYMEKCRRDAEKFKFLSKPRYTSPLKIGSRSVRSRSSSSSTFRPHPITRSITPEFSRKPYLPDKAANPYVSRQYISPKKSVPAPPREKDVLRNSIVECENHLRHLKHLAEIQEDNETRKSIEQCSHAISQAKAASHMAASAIRHSFHPSSSTPYYYPSSPPVRSHSSYSGIPTHSKSFSPRSRSAQSMRPFPKQHRVPAHHHHETLSHPHANYSMSRSRVIHSPSPRVDRARGSDVDDVEIIRIPIPLPSPKIKLDSKPSQPPNVPVYSASFLEAQTEAIMREEEESKERRQEMQFKLQQKQNELRQRKQEMERMKRGCEQHGMRESARTRSHDPHHKLPVSSTDFTSS</sequence>
<feature type="compositionally biased region" description="Basic and acidic residues" evidence="1">
    <location>
        <begin position="408"/>
        <end position="438"/>
    </location>
</feature>
<feature type="compositionally biased region" description="Basic and acidic residues" evidence="1">
    <location>
        <begin position="387"/>
        <end position="399"/>
    </location>
</feature>
<feature type="compositionally biased region" description="Basic and acidic residues" evidence="1">
    <location>
        <begin position="95"/>
        <end position="107"/>
    </location>
</feature>
<comment type="caution">
    <text evidence="2">The sequence shown here is derived from an EMBL/GenBank/DDBJ whole genome shotgun (WGS) entry which is preliminary data.</text>
</comment>
<name>A0ABQ5KX05_9EUKA</name>
<feature type="compositionally biased region" description="Polar residues" evidence="1">
    <location>
        <begin position="275"/>
        <end position="292"/>
    </location>
</feature>
<protein>
    <submittedName>
        <fullName evidence="2">Uncharacterized protein</fullName>
    </submittedName>
</protein>
<organism evidence="2 3">
    <name type="scientific">Aduncisulcus paluster</name>
    <dbReference type="NCBI Taxonomy" id="2918883"/>
    <lineage>
        <taxon>Eukaryota</taxon>
        <taxon>Metamonada</taxon>
        <taxon>Carpediemonas-like organisms</taxon>
        <taxon>Aduncisulcus</taxon>
    </lineage>
</organism>
<feature type="region of interest" description="Disordered" evidence="1">
    <location>
        <begin position="24"/>
        <end position="107"/>
    </location>
</feature>
<reference evidence="2" key="1">
    <citation type="submission" date="2022-03" db="EMBL/GenBank/DDBJ databases">
        <title>Draft genome sequence of Aduncisulcus paluster, a free-living microaerophilic Fornicata.</title>
        <authorList>
            <person name="Yuyama I."/>
            <person name="Kume K."/>
            <person name="Tamura T."/>
            <person name="Inagaki Y."/>
            <person name="Hashimoto T."/>
        </authorList>
    </citation>
    <scope>NUCLEOTIDE SEQUENCE</scope>
    <source>
        <strain evidence="2">NY0171</strain>
    </source>
</reference>
<dbReference type="Proteomes" id="UP001057375">
    <property type="component" value="Unassembled WGS sequence"/>
</dbReference>